<dbReference type="AlphaFoldDB" id="M8CGZ1"/>
<protein>
    <submittedName>
        <fullName evidence="1">Uncharacterized protein</fullName>
    </submittedName>
</protein>
<dbReference type="EnsemblPlants" id="EMT26477">
    <property type="protein sequence ID" value="EMT26477"/>
    <property type="gene ID" value="F775_04643"/>
</dbReference>
<evidence type="ECO:0000313" key="1">
    <source>
        <dbReference type="EnsemblPlants" id="EMT26477"/>
    </source>
</evidence>
<reference evidence="1" key="1">
    <citation type="submission" date="2015-06" db="UniProtKB">
        <authorList>
            <consortium name="EnsemblPlants"/>
        </authorList>
    </citation>
    <scope>IDENTIFICATION</scope>
</reference>
<accession>M8CGZ1</accession>
<organism evidence="1">
    <name type="scientific">Aegilops tauschii</name>
    <name type="common">Tausch's goatgrass</name>
    <name type="synonym">Aegilops squarrosa</name>
    <dbReference type="NCBI Taxonomy" id="37682"/>
    <lineage>
        <taxon>Eukaryota</taxon>
        <taxon>Viridiplantae</taxon>
        <taxon>Streptophyta</taxon>
        <taxon>Embryophyta</taxon>
        <taxon>Tracheophyta</taxon>
        <taxon>Spermatophyta</taxon>
        <taxon>Magnoliopsida</taxon>
        <taxon>Liliopsida</taxon>
        <taxon>Poales</taxon>
        <taxon>Poaceae</taxon>
        <taxon>BOP clade</taxon>
        <taxon>Pooideae</taxon>
        <taxon>Triticodae</taxon>
        <taxon>Triticeae</taxon>
        <taxon>Triticinae</taxon>
        <taxon>Aegilops</taxon>
    </lineage>
</organism>
<sequence length="91" mass="9577">MSEPPSVAGAGSWRLSLIPEHTPVHLMLPVDGREKAILVSIHGPGGNHTKSDPYPCMPAIQGERLTATASSGAGPLIFVDLDTDGKYHYGT</sequence>
<name>M8CGZ1_AEGTA</name>
<proteinExistence type="predicted"/>